<dbReference type="eggNOG" id="COG0577">
    <property type="taxonomic scope" value="Bacteria"/>
</dbReference>
<accession>Q01NS6</accession>
<feature type="transmembrane region" description="Helical" evidence="1">
    <location>
        <begin position="89"/>
        <end position="109"/>
    </location>
</feature>
<feature type="transmembrane region" description="Helical" evidence="1">
    <location>
        <begin position="115"/>
        <end position="136"/>
    </location>
</feature>
<keyword evidence="1" id="KW-0472">Membrane</keyword>
<protein>
    <submittedName>
        <fullName evidence="2">Uncharacterized protein</fullName>
    </submittedName>
</protein>
<organism evidence="2">
    <name type="scientific">Solibacter usitatus (strain Ellin6076)</name>
    <dbReference type="NCBI Taxonomy" id="234267"/>
    <lineage>
        <taxon>Bacteria</taxon>
        <taxon>Pseudomonadati</taxon>
        <taxon>Acidobacteriota</taxon>
        <taxon>Terriglobia</taxon>
        <taxon>Bryobacterales</taxon>
        <taxon>Solibacteraceae</taxon>
        <taxon>Candidatus Solibacter</taxon>
    </lineage>
</organism>
<dbReference type="HOGENOM" id="CLU_1712084_0_0_0"/>
<proteinExistence type="predicted"/>
<gene>
    <name evidence="2" type="ordered locus">Acid_7796</name>
</gene>
<keyword evidence="1" id="KW-0812">Transmembrane</keyword>
<feature type="transmembrane region" description="Helical" evidence="1">
    <location>
        <begin position="54"/>
        <end position="77"/>
    </location>
</feature>
<dbReference type="AlphaFoldDB" id="Q01NS6"/>
<dbReference type="KEGG" id="sus:Acid_7796"/>
<reference evidence="2" key="1">
    <citation type="submission" date="2006-10" db="EMBL/GenBank/DDBJ databases">
        <title>Complete sequence of Solibacter usitatus Ellin6076.</title>
        <authorList>
            <consortium name="US DOE Joint Genome Institute"/>
            <person name="Copeland A."/>
            <person name="Lucas S."/>
            <person name="Lapidus A."/>
            <person name="Barry K."/>
            <person name="Detter J.C."/>
            <person name="Glavina del Rio T."/>
            <person name="Hammon N."/>
            <person name="Israni S."/>
            <person name="Dalin E."/>
            <person name="Tice H."/>
            <person name="Pitluck S."/>
            <person name="Thompson L.S."/>
            <person name="Brettin T."/>
            <person name="Bruce D."/>
            <person name="Han C."/>
            <person name="Tapia R."/>
            <person name="Gilna P."/>
            <person name="Schmutz J."/>
            <person name="Larimer F."/>
            <person name="Land M."/>
            <person name="Hauser L."/>
            <person name="Kyrpides N."/>
            <person name="Mikhailova N."/>
            <person name="Janssen P.H."/>
            <person name="Kuske C.R."/>
            <person name="Richardson P."/>
        </authorList>
    </citation>
    <scope>NUCLEOTIDE SEQUENCE</scope>
    <source>
        <strain evidence="2">Ellin6076</strain>
    </source>
</reference>
<dbReference type="EMBL" id="CP000473">
    <property type="protein sequence ID" value="ABJ88694.1"/>
    <property type="molecule type" value="Genomic_DNA"/>
</dbReference>
<keyword evidence="1" id="KW-1133">Transmembrane helix</keyword>
<evidence type="ECO:0000313" key="2">
    <source>
        <dbReference type="EMBL" id="ABJ88694.1"/>
    </source>
</evidence>
<dbReference type="InParanoid" id="Q01NS6"/>
<dbReference type="STRING" id="234267.Acid_7796"/>
<name>Q01NS6_SOLUE</name>
<evidence type="ECO:0000256" key="1">
    <source>
        <dbReference type="SAM" id="Phobius"/>
    </source>
</evidence>
<sequence length="153" mass="16009">MLFGAWTSKCTCSADVYLAGRSALGTADIAPQPQAHVDSFYQEWMGAAIYPPRVAATLVGIVGAMSLLLSATGLYSVLSFALNQRTHEFGIRIALGALVVLKVSTAFLPKMRTDAPAIFGGAILLLALAGSLASCLPARRATRVDPIVSLGQE</sequence>